<evidence type="ECO:0000256" key="7">
    <source>
        <dbReference type="ARBA" id="ARBA00022729"/>
    </source>
</evidence>
<evidence type="ECO:0000313" key="21">
    <source>
        <dbReference type="Proteomes" id="UP000694392"/>
    </source>
</evidence>
<dbReference type="AlphaFoldDB" id="A0A8D0L7N4"/>
<dbReference type="GO" id="GO:0031012">
    <property type="term" value="C:extracellular matrix"/>
    <property type="evidence" value="ECO:0007669"/>
    <property type="project" value="InterPro"/>
</dbReference>
<evidence type="ECO:0000256" key="11">
    <source>
        <dbReference type="ARBA" id="ARBA00023049"/>
    </source>
</evidence>
<comment type="cofactor">
    <cofactor evidence="17">
        <name>Zn(2+)</name>
        <dbReference type="ChEBI" id="CHEBI:29105"/>
    </cofactor>
    <text evidence="17">Binds 2 Zn(2+) ions per subunit.</text>
</comment>
<evidence type="ECO:0000256" key="6">
    <source>
        <dbReference type="ARBA" id="ARBA00022723"/>
    </source>
</evidence>
<protein>
    <recommendedName>
        <fullName evidence="19">Peptidase metallopeptidase domain-containing protein</fullName>
    </recommendedName>
</protein>
<dbReference type="PANTHER" id="PTHR10201:SF165">
    <property type="entry name" value="COLLAGENASE 3"/>
    <property type="match status" value="1"/>
</dbReference>
<evidence type="ECO:0000256" key="1">
    <source>
        <dbReference type="ARBA" id="ARBA00004498"/>
    </source>
</evidence>
<proteinExistence type="inferred from homology"/>
<dbReference type="GO" id="GO:0008270">
    <property type="term" value="F:zinc ion binding"/>
    <property type="evidence" value="ECO:0007669"/>
    <property type="project" value="InterPro"/>
</dbReference>
<dbReference type="InterPro" id="IPR001818">
    <property type="entry name" value="Pept_M10_metallopeptidase"/>
</dbReference>
<evidence type="ECO:0000256" key="13">
    <source>
        <dbReference type="ARBA" id="ARBA00023145"/>
    </source>
</evidence>
<feature type="binding site" evidence="17">
    <location>
        <position position="159"/>
    </location>
    <ligand>
        <name>Ca(2+)</name>
        <dbReference type="ChEBI" id="CHEBI:29108"/>
        <label>3</label>
    </ligand>
</feature>
<dbReference type="SUPFAM" id="SSF55486">
    <property type="entry name" value="Metalloproteases ('zincins'), catalytic domain"/>
    <property type="match status" value="1"/>
</dbReference>
<dbReference type="InterPro" id="IPR021190">
    <property type="entry name" value="Pept_M10A"/>
</dbReference>
<keyword evidence="13" id="KW-0865">Zymogen</keyword>
<dbReference type="OMA" id="WATATHY"/>
<dbReference type="GO" id="GO:0030574">
    <property type="term" value="P:collagen catabolic process"/>
    <property type="evidence" value="ECO:0007669"/>
    <property type="project" value="UniProtKB-KW"/>
</dbReference>
<feature type="binding site" evidence="17">
    <location>
        <position position="178"/>
    </location>
    <ligand>
        <name>Ca(2+)</name>
        <dbReference type="ChEBI" id="CHEBI:29108"/>
        <label>2</label>
    </ligand>
</feature>
<evidence type="ECO:0000259" key="19">
    <source>
        <dbReference type="SMART" id="SM00235"/>
    </source>
</evidence>
<evidence type="ECO:0000256" key="4">
    <source>
        <dbReference type="ARBA" id="ARBA00022530"/>
    </source>
</evidence>
<feature type="binding site" evidence="17">
    <location>
        <position position="167"/>
    </location>
    <ligand>
        <name>Zn(2+)</name>
        <dbReference type="ChEBI" id="CHEBI:29105"/>
        <label>1</label>
    </ligand>
</feature>
<feature type="binding site" evidence="17">
    <location>
        <position position="209"/>
    </location>
    <ligand>
        <name>Zn(2+)</name>
        <dbReference type="ChEBI" id="CHEBI:29105"/>
        <label>2</label>
        <note>catalytic</note>
    </ligand>
</feature>
<evidence type="ECO:0000256" key="9">
    <source>
        <dbReference type="ARBA" id="ARBA00022833"/>
    </source>
</evidence>
<keyword evidence="11" id="KW-0482">Metalloprotease</keyword>
<reference evidence="20" key="2">
    <citation type="submission" date="2025-09" db="UniProtKB">
        <authorList>
            <consortium name="Ensembl"/>
        </authorList>
    </citation>
    <scope>IDENTIFICATION</scope>
</reference>
<feature type="binding site" evidence="17">
    <location>
        <position position="174"/>
    </location>
    <ligand>
        <name>Ca(2+)</name>
        <dbReference type="ChEBI" id="CHEBI:29108"/>
        <label>2</label>
    </ligand>
</feature>
<comment type="subcellular location">
    <subcellularLocation>
        <location evidence="1">Secreted</location>
        <location evidence="1">Extracellular space</location>
        <location evidence="1">Extracellular matrix</location>
    </subcellularLocation>
</comment>
<feature type="binding site" evidence="17">
    <location>
        <position position="160"/>
    </location>
    <ligand>
        <name>Ca(2+)</name>
        <dbReference type="ChEBI" id="CHEBI:29108"/>
        <label>3</label>
    </ligand>
</feature>
<dbReference type="PANTHER" id="PTHR10201">
    <property type="entry name" value="MATRIX METALLOPROTEINASE"/>
    <property type="match status" value="1"/>
</dbReference>
<feature type="binding site" evidence="17">
    <location>
        <position position="154"/>
    </location>
    <ligand>
        <name>Zn(2+)</name>
        <dbReference type="ChEBI" id="CHEBI:29105"/>
        <label>1</label>
    </ligand>
</feature>
<dbReference type="Gene3D" id="3.40.390.10">
    <property type="entry name" value="Collagenase (Catalytic Domain)"/>
    <property type="match status" value="1"/>
</dbReference>
<comment type="similarity">
    <text evidence="2">Belongs to the peptidase M10A family.</text>
</comment>
<feature type="domain" description="Peptidase metallopeptidase" evidence="19">
    <location>
        <begin position="91"/>
        <end position="251"/>
    </location>
</feature>
<feature type="binding site" evidence="17">
    <location>
        <position position="152"/>
    </location>
    <ligand>
        <name>Zn(2+)</name>
        <dbReference type="ChEBI" id="CHEBI:29105"/>
        <label>1</label>
    </ligand>
</feature>
<dbReference type="Pfam" id="PF01471">
    <property type="entry name" value="PG_binding_1"/>
    <property type="match status" value="1"/>
</dbReference>
<dbReference type="GO" id="GO:0006508">
    <property type="term" value="P:proteolysis"/>
    <property type="evidence" value="ECO:0007669"/>
    <property type="project" value="UniProtKB-KW"/>
</dbReference>
<dbReference type="SMART" id="SM00235">
    <property type="entry name" value="ZnMc"/>
    <property type="match status" value="1"/>
</dbReference>
<feature type="binding site" evidence="17">
    <location>
        <position position="176"/>
    </location>
    <ligand>
        <name>Ca(2+)</name>
        <dbReference type="ChEBI" id="CHEBI:29108"/>
        <label>2</label>
    </ligand>
</feature>
<organism evidence="20 21">
    <name type="scientific">Sphenodon punctatus</name>
    <name type="common">Tuatara</name>
    <name type="synonym">Hatteria punctata</name>
    <dbReference type="NCBI Taxonomy" id="8508"/>
    <lineage>
        <taxon>Eukaryota</taxon>
        <taxon>Metazoa</taxon>
        <taxon>Chordata</taxon>
        <taxon>Craniata</taxon>
        <taxon>Vertebrata</taxon>
        <taxon>Euteleostomi</taxon>
        <taxon>Lepidosauria</taxon>
        <taxon>Sphenodontia</taxon>
        <taxon>Sphenodontidae</taxon>
        <taxon>Sphenodon</taxon>
    </lineage>
</organism>
<feature type="binding site" description="in inhibited form" evidence="17">
    <location>
        <position position="78"/>
    </location>
    <ligand>
        <name>Zn(2+)</name>
        <dbReference type="ChEBI" id="CHEBI:29105"/>
        <label>2</label>
        <note>catalytic</note>
    </ligand>
</feature>
<dbReference type="PRINTS" id="PR00138">
    <property type="entry name" value="MATRIXIN"/>
</dbReference>
<dbReference type="InterPro" id="IPR006026">
    <property type="entry name" value="Peptidase_Metallo"/>
</dbReference>
<evidence type="ECO:0000256" key="12">
    <source>
        <dbReference type="ARBA" id="ARBA00023105"/>
    </source>
</evidence>
<dbReference type="GO" id="GO:0030198">
    <property type="term" value="P:extracellular matrix organization"/>
    <property type="evidence" value="ECO:0007669"/>
    <property type="project" value="TreeGrafter"/>
</dbReference>
<keyword evidence="12" id="KW-0177">Collagen degradation</keyword>
<dbReference type="PROSITE" id="PS00546">
    <property type="entry name" value="CYSTEINE_SWITCH"/>
    <property type="match status" value="1"/>
</dbReference>
<dbReference type="FunFam" id="3.40.390.10:FF:000007">
    <property type="entry name" value="Collagenase 3"/>
    <property type="match status" value="1"/>
</dbReference>
<dbReference type="InterPro" id="IPR002477">
    <property type="entry name" value="Peptidoglycan-bd-like"/>
</dbReference>
<evidence type="ECO:0000256" key="14">
    <source>
        <dbReference type="ARBA" id="ARBA00023157"/>
    </source>
</evidence>
<keyword evidence="14" id="KW-1015">Disulfide bond</keyword>
<evidence type="ECO:0000256" key="5">
    <source>
        <dbReference type="ARBA" id="ARBA00022670"/>
    </source>
</evidence>
<dbReference type="InterPro" id="IPR024079">
    <property type="entry name" value="MetalloPept_cat_dom_sf"/>
</dbReference>
<dbReference type="Ensembl" id="ENSSPUT00000014502.1">
    <property type="protein sequence ID" value="ENSSPUP00000013599.1"/>
    <property type="gene ID" value="ENSSPUG00000010470.1"/>
</dbReference>
<dbReference type="GO" id="GO:0005615">
    <property type="term" value="C:extracellular space"/>
    <property type="evidence" value="ECO:0007669"/>
    <property type="project" value="TreeGrafter"/>
</dbReference>
<keyword evidence="9 17" id="KW-0862">Zinc</keyword>
<dbReference type="SUPFAM" id="SSF47090">
    <property type="entry name" value="PGBD-like"/>
    <property type="match status" value="1"/>
</dbReference>
<evidence type="ECO:0000256" key="2">
    <source>
        <dbReference type="ARBA" id="ARBA00010370"/>
    </source>
</evidence>
<keyword evidence="15" id="KW-0325">Glycoprotein</keyword>
<dbReference type="Proteomes" id="UP000694392">
    <property type="component" value="Unplaced"/>
</dbReference>
<comment type="cofactor">
    <cofactor evidence="17">
        <name>Ca(2+)</name>
        <dbReference type="ChEBI" id="CHEBI:29108"/>
    </cofactor>
    <text evidence="17">Can bind about 5 Ca(2+) ions per subunit.</text>
</comment>
<feature type="binding site" evidence="17">
    <location>
        <position position="182"/>
    </location>
    <ligand>
        <name>Ca(2+)</name>
        <dbReference type="ChEBI" id="CHEBI:29108"/>
        <label>3</label>
    </ligand>
</feature>
<dbReference type="GeneTree" id="ENSGT00940000157450"/>
<name>A0A8D0L7N4_SPHPU</name>
<keyword evidence="7" id="KW-0732">Signal</keyword>
<dbReference type="CDD" id="cd04278">
    <property type="entry name" value="ZnMc_MMP"/>
    <property type="match status" value="1"/>
</dbReference>
<feature type="binding site" evidence="17">
    <location>
        <position position="223"/>
    </location>
    <ligand>
        <name>Zn(2+)</name>
        <dbReference type="ChEBI" id="CHEBI:29105"/>
        <label>2</label>
        <note>catalytic</note>
    </ligand>
</feature>
<dbReference type="InterPro" id="IPR021158">
    <property type="entry name" value="Pept_M10A_Zn_BS"/>
</dbReference>
<dbReference type="InterPro" id="IPR033739">
    <property type="entry name" value="M10A_MMP"/>
</dbReference>
<reference evidence="20" key="1">
    <citation type="submission" date="2025-08" db="UniProtKB">
        <authorList>
            <consortium name="Ensembl"/>
        </authorList>
    </citation>
    <scope>IDENTIFICATION</scope>
</reference>
<keyword evidence="8" id="KW-0378">Hydrolase</keyword>
<feature type="binding site" evidence="17">
    <location>
        <position position="144"/>
    </location>
    <ligand>
        <name>Ca(2+)</name>
        <dbReference type="ChEBI" id="CHEBI:29108"/>
        <label>2</label>
    </ligand>
</feature>
<evidence type="ECO:0000256" key="8">
    <source>
        <dbReference type="ARBA" id="ARBA00022801"/>
    </source>
</evidence>
<evidence type="ECO:0000256" key="18">
    <source>
        <dbReference type="PIRSR" id="PIRSR621190-5"/>
    </source>
</evidence>
<feature type="binding site" evidence="17">
    <location>
        <position position="180"/>
    </location>
    <ligand>
        <name>Zn(2+)</name>
        <dbReference type="ChEBI" id="CHEBI:29105"/>
        <label>1</label>
    </ligand>
</feature>
<evidence type="ECO:0000256" key="16">
    <source>
        <dbReference type="PIRSR" id="PIRSR621190-1"/>
    </source>
</evidence>
<dbReference type="Pfam" id="PF00413">
    <property type="entry name" value="Peptidase_M10"/>
    <property type="match status" value="1"/>
</dbReference>
<keyword evidence="4" id="KW-0272">Extracellular matrix</keyword>
<evidence type="ECO:0000256" key="15">
    <source>
        <dbReference type="ARBA" id="ARBA00023180"/>
    </source>
</evidence>
<feature type="binding site" evidence="17">
    <location>
        <position position="162"/>
    </location>
    <ligand>
        <name>Ca(2+)</name>
        <dbReference type="ChEBI" id="CHEBI:29108"/>
        <label>3</label>
    </ligand>
</feature>
<dbReference type="InterPro" id="IPR036365">
    <property type="entry name" value="PGBD-like_sf"/>
</dbReference>
<feature type="active site" evidence="16">
    <location>
        <position position="206"/>
    </location>
</feature>
<feature type="binding site" evidence="17">
    <location>
        <position position="215"/>
    </location>
    <ligand>
        <name>Zn(2+)</name>
        <dbReference type="ChEBI" id="CHEBI:29105"/>
        <label>2</label>
        <note>catalytic</note>
    </ligand>
</feature>
<feature type="binding site" evidence="17">
    <location>
        <position position="205"/>
    </location>
    <ligand>
        <name>Zn(2+)</name>
        <dbReference type="ChEBI" id="CHEBI:29105"/>
        <label>2</label>
        <note>catalytic</note>
    </ligand>
</feature>
<evidence type="ECO:0000256" key="10">
    <source>
        <dbReference type="ARBA" id="ARBA00022837"/>
    </source>
</evidence>
<feature type="binding site" evidence="17">
    <location>
        <position position="185"/>
    </location>
    <ligand>
        <name>Ca(2+)</name>
        <dbReference type="ChEBI" id="CHEBI:29108"/>
        <label>3</label>
    </ligand>
</feature>
<sequence length="274" mass="31079">MSSGSASAIAPPPRSAGTRHQAYYLDTYYQLPFNQGAMQKRSSDSLEFRVRHMQSFFGLEVNGQLDSETLEMMKQPRCGVPDVAEYNFFPRKIKWPRYSLTYRVINYTPDLTVEEVDQAIQEAFKVWSDVTPLHFTRLPHGFADIIISFGKHGDFFPFDGPSGQLAHAFPPGENTGGDTHFDEDETWTNDSRGVITFNLFAVAAHEFGHALGLEHSSNPESLMYPLYTYTGMRDVLLNEDDVEGIQALYGMILRKNVGKQPSNLILNLLHLFWQ</sequence>
<keyword evidence="5" id="KW-0645">Protease</keyword>
<evidence type="ECO:0000256" key="3">
    <source>
        <dbReference type="ARBA" id="ARBA00022525"/>
    </source>
</evidence>
<dbReference type="GO" id="GO:0004222">
    <property type="term" value="F:metalloendopeptidase activity"/>
    <property type="evidence" value="ECO:0007669"/>
    <property type="project" value="InterPro"/>
</dbReference>
<keyword evidence="21" id="KW-1185">Reference proteome</keyword>
<feature type="binding site" evidence="17">
    <location>
        <position position="185"/>
    </location>
    <ligand>
        <name>Ca(2+)</name>
        <dbReference type="ChEBI" id="CHEBI:29108"/>
        <label>1</label>
    </ligand>
</feature>
<keyword evidence="6 17" id="KW-0479">Metal-binding</keyword>
<accession>A0A8D0L7N4</accession>
<keyword evidence="3" id="KW-0964">Secreted</keyword>
<keyword evidence="10 17" id="KW-0106">Calcium</keyword>
<feature type="short sequence motif" description="Cysteine switch" evidence="18">
    <location>
        <begin position="76"/>
        <end position="83"/>
    </location>
</feature>
<evidence type="ECO:0000256" key="17">
    <source>
        <dbReference type="PIRSR" id="PIRSR621190-2"/>
    </source>
</evidence>
<feature type="binding site" evidence="17">
    <location>
        <position position="110"/>
    </location>
    <ligand>
        <name>Ca(2+)</name>
        <dbReference type="ChEBI" id="CHEBI:29108"/>
        <label>1</label>
    </ligand>
</feature>
<evidence type="ECO:0000313" key="20">
    <source>
        <dbReference type="Ensembl" id="ENSSPUP00000013599.1"/>
    </source>
</evidence>